<protein>
    <submittedName>
        <fullName evidence="1">Uncharacterized protein</fullName>
    </submittedName>
</protein>
<accession>L7IQY9</accession>
<evidence type="ECO:0000313" key="1">
    <source>
        <dbReference type="EMBL" id="ELQ58356.1"/>
    </source>
</evidence>
<sequence>MFIGAVEAPLPFILVTWEWGHFSGWV</sequence>
<gene>
    <name evidence="1" type="ORF">OOW_P131scaffold01642g1</name>
</gene>
<dbReference type="EMBL" id="JH795606">
    <property type="protein sequence ID" value="ELQ58356.1"/>
    <property type="molecule type" value="Genomic_DNA"/>
</dbReference>
<reference evidence="1" key="1">
    <citation type="journal article" date="2012" name="PLoS Genet.">
        <title>Comparative analysis of the genomes of two field isolates of the rice blast fungus Magnaporthe oryzae.</title>
        <authorList>
            <person name="Xue M."/>
            <person name="Yang J."/>
            <person name="Li Z."/>
            <person name="Hu S."/>
            <person name="Yao N."/>
            <person name="Dean R.A."/>
            <person name="Zhao W."/>
            <person name="Shen M."/>
            <person name="Zhang H."/>
            <person name="Li C."/>
            <person name="Liu L."/>
            <person name="Cao L."/>
            <person name="Xu X."/>
            <person name="Xing Y."/>
            <person name="Hsiang T."/>
            <person name="Zhang Z."/>
            <person name="Xu J.R."/>
            <person name="Peng Y.L."/>
        </authorList>
    </citation>
    <scope>NUCLEOTIDE SEQUENCE [LARGE SCALE GENOMIC DNA]</scope>
    <source>
        <strain evidence="1">P131</strain>
    </source>
</reference>
<proteinExistence type="predicted"/>
<dbReference type="AlphaFoldDB" id="L7IQY9"/>
<organism>
    <name type="scientific">Pyricularia oryzae (strain P131)</name>
    <name type="common">Rice blast fungus</name>
    <name type="synonym">Magnaporthe oryzae</name>
    <dbReference type="NCBI Taxonomy" id="1143193"/>
    <lineage>
        <taxon>Eukaryota</taxon>
        <taxon>Fungi</taxon>
        <taxon>Dikarya</taxon>
        <taxon>Ascomycota</taxon>
        <taxon>Pezizomycotina</taxon>
        <taxon>Sordariomycetes</taxon>
        <taxon>Sordariomycetidae</taxon>
        <taxon>Magnaporthales</taxon>
        <taxon>Pyriculariaceae</taxon>
        <taxon>Pyricularia</taxon>
    </lineage>
</organism>
<name>L7IQY9_PYRO1</name>